<name>A0A2Z4Y796_SUMC1</name>
<evidence type="ECO:0000256" key="3">
    <source>
        <dbReference type="ARBA" id="ARBA00022475"/>
    </source>
</evidence>
<feature type="transmembrane region" description="Helical" evidence="10">
    <location>
        <begin position="333"/>
        <end position="354"/>
    </location>
</feature>
<feature type="transmembrane region" description="Helical" evidence="10">
    <location>
        <begin position="261"/>
        <end position="279"/>
    </location>
</feature>
<evidence type="ECO:0000256" key="6">
    <source>
        <dbReference type="ARBA" id="ARBA00022970"/>
    </source>
</evidence>
<evidence type="ECO:0000256" key="2">
    <source>
        <dbReference type="ARBA" id="ARBA00022448"/>
    </source>
</evidence>
<keyword evidence="2" id="KW-0813">Transport</keyword>
<reference evidence="11 12" key="1">
    <citation type="submission" date="2018-05" db="EMBL/GenBank/DDBJ databases">
        <title>A metagenomic window into the 2 km-deep terrestrial subsurface aquifer revealed taxonomically and functionally diverse microbial community comprising novel uncultured bacterial lineages.</title>
        <authorList>
            <person name="Kadnikov V.V."/>
            <person name="Mardanov A.V."/>
            <person name="Beletsky A.V."/>
            <person name="Banks D."/>
            <person name="Pimenov N.V."/>
            <person name="Frank Y.A."/>
            <person name="Karnachuk O.V."/>
            <person name="Ravin N.V."/>
        </authorList>
    </citation>
    <scope>NUCLEOTIDE SEQUENCE [LARGE SCALE GENOMIC DNA]</scope>
    <source>
        <strain evidence="11">BY</strain>
    </source>
</reference>
<evidence type="ECO:0000313" key="11">
    <source>
        <dbReference type="EMBL" id="AXA36896.1"/>
    </source>
</evidence>
<dbReference type="InterPro" id="IPR001851">
    <property type="entry name" value="ABC_transp_permease"/>
</dbReference>
<keyword evidence="8 10" id="KW-0472">Membrane</keyword>
<dbReference type="GO" id="GO:0042941">
    <property type="term" value="P:D-alanine transmembrane transport"/>
    <property type="evidence" value="ECO:0007669"/>
    <property type="project" value="TreeGrafter"/>
</dbReference>
<evidence type="ECO:0000256" key="7">
    <source>
        <dbReference type="ARBA" id="ARBA00022989"/>
    </source>
</evidence>
<gene>
    <name evidence="11" type="ORF">BRCON_2119</name>
</gene>
<sequence>METRKGSTGWKAASIWLGGFVAFALFVILNKDLATFLRYLLLGLPQGAVIALIAVGYSMVYGIIQLINFAHGEVFMFATYFVLMFLVAPETPDAVGPRLITAFVALLVWCALWVALEPWGRARLSGGAGEERSRGRGLVRAGLATTGAVLVAGLVLALLPKYGGKPVVPFFVAYALAIGFAACLGVTMDLLAYRPLRASPRLIPLITAIGLSLFLQNIAQATWGSASRFFPADVTPAIFSGKRVPIVRIGDTQLDMSQLDALILVLAVSLMVIVQLFILRTRAGKAMRACAQDRTTAALMGIHVDRFVALAFALGAGLAAVVAPLYVLRGSPIYPQMGYIVGILAFASAVLGGIGNITGAMLGGMIIGIIYSFVPLFDAFDTFRIFGWLEEMGWITRAGYERFVTEFGRPGQYQLGVAYAFMILVIVFKPTGLLGKTSAKRA</sequence>
<evidence type="ECO:0000256" key="4">
    <source>
        <dbReference type="ARBA" id="ARBA00022519"/>
    </source>
</evidence>
<dbReference type="PANTHER" id="PTHR11795:SF371">
    <property type="entry name" value="HIGH-AFFINITY BRANCHED-CHAIN AMINO ACID TRANSPORT SYSTEM PERMEASE PROTEIN LIVH"/>
    <property type="match status" value="1"/>
</dbReference>
<feature type="transmembrane region" description="Helical" evidence="10">
    <location>
        <begin position="307"/>
        <end position="327"/>
    </location>
</feature>
<dbReference type="GO" id="GO:1903806">
    <property type="term" value="P:L-isoleucine import across plasma membrane"/>
    <property type="evidence" value="ECO:0007669"/>
    <property type="project" value="TreeGrafter"/>
</dbReference>
<dbReference type="GO" id="GO:0015192">
    <property type="term" value="F:L-phenylalanine transmembrane transporter activity"/>
    <property type="evidence" value="ECO:0007669"/>
    <property type="project" value="TreeGrafter"/>
</dbReference>
<evidence type="ECO:0000256" key="9">
    <source>
        <dbReference type="ARBA" id="ARBA00037998"/>
    </source>
</evidence>
<feature type="transmembrane region" description="Helical" evidence="10">
    <location>
        <begin position="69"/>
        <end position="87"/>
    </location>
</feature>
<keyword evidence="6" id="KW-0029">Amino-acid transport</keyword>
<dbReference type="CDD" id="cd06582">
    <property type="entry name" value="TM_PBP1_LivH_like"/>
    <property type="match status" value="1"/>
</dbReference>
<dbReference type="GO" id="GO:0005886">
    <property type="term" value="C:plasma membrane"/>
    <property type="evidence" value="ECO:0007669"/>
    <property type="project" value="UniProtKB-SubCell"/>
</dbReference>
<dbReference type="GO" id="GO:0015808">
    <property type="term" value="P:L-alanine transport"/>
    <property type="evidence" value="ECO:0007669"/>
    <property type="project" value="TreeGrafter"/>
</dbReference>
<evidence type="ECO:0000256" key="1">
    <source>
        <dbReference type="ARBA" id="ARBA00004651"/>
    </source>
</evidence>
<evidence type="ECO:0000313" key="12">
    <source>
        <dbReference type="Proteomes" id="UP000262583"/>
    </source>
</evidence>
<evidence type="ECO:0000256" key="8">
    <source>
        <dbReference type="ARBA" id="ARBA00023136"/>
    </source>
</evidence>
<comment type="subcellular location">
    <subcellularLocation>
        <location evidence="1">Cell membrane</location>
        <topology evidence="1">Multi-pass membrane protein</topology>
    </subcellularLocation>
</comment>
<feature type="transmembrane region" description="Helical" evidence="10">
    <location>
        <begin position="99"/>
        <end position="116"/>
    </location>
</feature>
<keyword evidence="3" id="KW-1003">Cell membrane</keyword>
<feature type="transmembrane region" description="Helical" evidence="10">
    <location>
        <begin position="36"/>
        <end position="57"/>
    </location>
</feature>
<protein>
    <submittedName>
        <fullName evidence="11">High-affinity branched-chain amino acid transport system permease protein LivH</fullName>
    </submittedName>
</protein>
<feature type="transmembrane region" description="Helical" evidence="10">
    <location>
        <begin position="137"/>
        <end position="159"/>
    </location>
</feature>
<evidence type="ECO:0000256" key="5">
    <source>
        <dbReference type="ARBA" id="ARBA00022692"/>
    </source>
</evidence>
<keyword evidence="7 10" id="KW-1133">Transmembrane helix</keyword>
<accession>A0A2Z4Y796</accession>
<keyword evidence="5 10" id="KW-0812">Transmembrane</keyword>
<feature type="transmembrane region" description="Helical" evidence="10">
    <location>
        <begin position="203"/>
        <end position="223"/>
    </location>
</feature>
<feature type="transmembrane region" description="Helical" evidence="10">
    <location>
        <begin position="171"/>
        <end position="191"/>
    </location>
</feature>
<dbReference type="GO" id="GO:0005304">
    <property type="term" value="F:L-valine transmembrane transporter activity"/>
    <property type="evidence" value="ECO:0007669"/>
    <property type="project" value="TreeGrafter"/>
</dbReference>
<dbReference type="EMBL" id="CP030759">
    <property type="protein sequence ID" value="AXA36896.1"/>
    <property type="molecule type" value="Genomic_DNA"/>
</dbReference>
<feature type="transmembrane region" description="Helical" evidence="10">
    <location>
        <begin position="12"/>
        <end position="30"/>
    </location>
</feature>
<organism evidence="11 12">
    <name type="scientific">Sumerlaea chitinivorans</name>
    <dbReference type="NCBI Taxonomy" id="2250252"/>
    <lineage>
        <taxon>Bacteria</taxon>
        <taxon>Candidatus Sumerlaeota</taxon>
        <taxon>Candidatus Sumerlaeia</taxon>
        <taxon>Candidatus Sumerlaeales</taxon>
        <taxon>Candidatus Sumerlaeaceae</taxon>
        <taxon>Candidatus Sumerlaea</taxon>
    </lineage>
</organism>
<dbReference type="AlphaFoldDB" id="A0A2Z4Y796"/>
<proteinExistence type="inferred from homology"/>
<evidence type="ECO:0000256" key="10">
    <source>
        <dbReference type="SAM" id="Phobius"/>
    </source>
</evidence>
<feature type="transmembrane region" description="Helical" evidence="10">
    <location>
        <begin position="416"/>
        <end position="435"/>
    </location>
</feature>
<dbReference type="GO" id="GO:0015188">
    <property type="term" value="F:L-isoleucine transmembrane transporter activity"/>
    <property type="evidence" value="ECO:0007669"/>
    <property type="project" value="TreeGrafter"/>
</dbReference>
<comment type="similarity">
    <text evidence="9">Belongs to the binding-protein-dependent transport system permease family. LivHM subfamily.</text>
</comment>
<dbReference type="Pfam" id="PF02653">
    <property type="entry name" value="BPD_transp_2"/>
    <property type="match status" value="2"/>
</dbReference>
<keyword evidence="4" id="KW-0997">Cell inner membrane</keyword>
<dbReference type="InterPro" id="IPR052157">
    <property type="entry name" value="BCAA_transport_permease"/>
</dbReference>
<dbReference type="KEGG" id="schv:BRCON_2119"/>
<dbReference type="PANTHER" id="PTHR11795">
    <property type="entry name" value="BRANCHED-CHAIN AMINO ACID TRANSPORT SYSTEM PERMEASE PROTEIN LIVH"/>
    <property type="match status" value="1"/>
</dbReference>
<feature type="transmembrane region" description="Helical" evidence="10">
    <location>
        <begin position="361"/>
        <end position="380"/>
    </location>
</feature>
<dbReference type="GO" id="GO:0015190">
    <property type="term" value="F:L-leucine transmembrane transporter activity"/>
    <property type="evidence" value="ECO:0007669"/>
    <property type="project" value="TreeGrafter"/>
</dbReference>
<dbReference type="Proteomes" id="UP000262583">
    <property type="component" value="Chromosome"/>
</dbReference>